<accession>A0A679IIN8</accession>
<keyword evidence="2" id="KW-1185">Reference proteome</keyword>
<sequence>MNNKEVDVLIATVEQDNFYSLLEKQNIKTSAIIANQTNKFSKENIFFKENSVQIFNFSERGVGLNRNNSLFRSDKEICIIADDDVIYYDNYAEVIKKAFEQNKEADVIIFNLDEVKNSRFIIKKKMNINWLNFTRFGAARIAVKRSSILKKRITFSVLFGGGASYSAGEDTLFLRDCLKSGLKIVGLPITIGRLDSNSVSSWFTGYNEKLLYDTGACFSELFKFQLYPRIFYFAFKNFKKYEISFFECYKLILKGKKDFEKK</sequence>
<dbReference type="RefSeq" id="WP_173102371.1">
    <property type="nucleotide sequence ID" value="NZ_AP022822.1"/>
</dbReference>
<protein>
    <recommendedName>
        <fullName evidence="3">Glycosyltransferase 2-like domain-containing protein</fullName>
    </recommendedName>
</protein>
<evidence type="ECO:0008006" key="3">
    <source>
        <dbReference type="Google" id="ProtNLM"/>
    </source>
</evidence>
<dbReference type="Proteomes" id="UP000502998">
    <property type="component" value="Chromosome"/>
</dbReference>
<dbReference type="InterPro" id="IPR029044">
    <property type="entry name" value="Nucleotide-diphossugar_trans"/>
</dbReference>
<name>A0A679IIN8_9ENTE</name>
<dbReference type="AlphaFoldDB" id="A0A679IIN8"/>
<dbReference type="EMBL" id="AP022822">
    <property type="protein sequence ID" value="BCA85006.1"/>
    <property type="molecule type" value="Genomic_DNA"/>
</dbReference>
<reference evidence="1 2" key="1">
    <citation type="submission" date="2020-02" db="EMBL/GenBank/DDBJ databases">
        <title>Characterization of vanA genotype vancomycin-resistant Enterococcus saigonensis VE80.</title>
        <authorList>
            <person name="Harada T."/>
            <person name="Motooka D."/>
            <person name="Nakamura S."/>
            <person name="Yamamoto Y."/>
            <person name="Kawahara R."/>
            <person name="Kawatsu K."/>
        </authorList>
    </citation>
    <scope>NUCLEOTIDE SEQUENCE [LARGE SCALE GENOMIC DNA]</scope>
    <source>
        <strain evidence="1 2">VE80</strain>
    </source>
</reference>
<evidence type="ECO:0000313" key="1">
    <source>
        <dbReference type="EMBL" id="BCA85006.1"/>
    </source>
</evidence>
<dbReference type="Gene3D" id="3.90.550.10">
    <property type="entry name" value="Spore Coat Polysaccharide Biosynthesis Protein SpsA, Chain A"/>
    <property type="match status" value="1"/>
</dbReference>
<dbReference type="CDD" id="cd00761">
    <property type="entry name" value="Glyco_tranf_GTA_type"/>
    <property type="match status" value="1"/>
</dbReference>
<dbReference type="KEGG" id="esg:EsVE80_05290"/>
<proteinExistence type="predicted"/>
<evidence type="ECO:0000313" key="2">
    <source>
        <dbReference type="Proteomes" id="UP000502998"/>
    </source>
</evidence>
<organism evidence="1 2">
    <name type="scientific">Enterococcus saigonensis</name>
    <dbReference type="NCBI Taxonomy" id="1805431"/>
    <lineage>
        <taxon>Bacteria</taxon>
        <taxon>Bacillati</taxon>
        <taxon>Bacillota</taxon>
        <taxon>Bacilli</taxon>
        <taxon>Lactobacillales</taxon>
        <taxon>Enterococcaceae</taxon>
        <taxon>Enterococcus</taxon>
    </lineage>
</organism>
<dbReference type="SUPFAM" id="SSF53448">
    <property type="entry name" value="Nucleotide-diphospho-sugar transferases"/>
    <property type="match status" value="1"/>
</dbReference>
<gene>
    <name evidence="1" type="ORF">EsVE80_05290</name>
</gene>